<dbReference type="InterPro" id="IPR002935">
    <property type="entry name" value="SAM_O-MeTrfase"/>
</dbReference>
<dbReference type="InterPro" id="IPR040503">
    <property type="entry name" value="TRHO_N"/>
</dbReference>
<feature type="domain" description="Rhodanese" evidence="5">
    <location>
        <begin position="165"/>
        <end position="263"/>
    </location>
</feature>
<dbReference type="GO" id="GO:0008171">
    <property type="term" value="F:O-methyltransferase activity"/>
    <property type="evidence" value="ECO:0007669"/>
    <property type="project" value="InterPro"/>
</dbReference>
<dbReference type="Pfam" id="PF01596">
    <property type="entry name" value="Methyltransf_3"/>
    <property type="match status" value="1"/>
</dbReference>
<dbReference type="SMART" id="SM00450">
    <property type="entry name" value="RHOD"/>
    <property type="match status" value="1"/>
</dbReference>
<dbReference type="EMBL" id="LNFO01005461">
    <property type="protein sequence ID" value="KUF77910.1"/>
    <property type="molecule type" value="Genomic_DNA"/>
</dbReference>
<dbReference type="PROSITE" id="PS51682">
    <property type="entry name" value="SAM_OMT_I"/>
    <property type="match status" value="1"/>
</dbReference>
<keyword evidence="2" id="KW-0808">Transferase</keyword>
<dbReference type="InterPro" id="IPR036873">
    <property type="entry name" value="Rhodanese-like_dom_sf"/>
</dbReference>
<dbReference type="PANTHER" id="PTHR43846">
    <property type="entry name" value="UPF0176 PROTEIN YCEA"/>
    <property type="match status" value="1"/>
</dbReference>
<gene>
    <name evidence="7" type="ORF">AM587_10002101</name>
    <name evidence="6" type="ORF">AM587_10007377</name>
</gene>
<protein>
    <recommendedName>
        <fullName evidence="5">Rhodanese domain-containing protein</fullName>
    </recommendedName>
</protein>
<evidence type="ECO:0000256" key="4">
    <source>
        <dbReference type="ARBA" id="ARBA00023453"/>
    </source>
</evidence>
<dbReference type="Gene3D" id="3.40.250.10">
    <property type="entry name" value="Rhodanese-like domain"/>
    <property type="match status" value="1"/>
</dbReference>
<evidence type="ECO:0000256" key="2">
    <source>
        <dbReference type="ARBA" id="ARBA00022679"/>
    </source>
</evidence>
<evidence type="ECO:0000313" key="8">
    <source>
        <dbReference type="Proteomes" id="UP000052943"/>
    </source>
</evidence>
<accession>A0A0W8C1P9</accession>
<evidence type="ECO:0000313" key="6">
    <source>
        <dbReference type="EMBL" id="KUF77910.1"/>
    </source>
</evidence>
<dbReference type="GO" id="GO:0032259">
    <property type="term" value="P:methylation"/>
    <property type="evidence" value="ECO:0007669"/>
    <property type="project" value="UniProtKB-KW"/>
</dbReference>
<evidence type="ECO:0000256" key="3">
    <source>
        <dbReference type="ARBA" id="ARBA00022691"/>
    </source>
</evidence>
<keyword evidence="1" id="KW-0489">Methyltransferase</keyword>
<dbReference type="Pfam" id="PF12368">
    <property type="entry name" value="Rhodanese_C"/>
    <property type="match status" value="1"/>
</dbReference>
<dbReference type="Gene3D" id="3.40.50.150">
    <property type="entry name" value="Vaccinia Virus protein VP39"/>
    <property type="match status" value="1"/>
</dbReference>
<dbReference type="InterPro" id="IPR029063">
    <property type="entry name" value="SAM-dependent_MTases_sf"/>
</dbReference>
<sequence>MLLRRTQSLRRPIQRCISTRPSGNGVSEPRQYVSLYNYATLEESELPKLRRRLLGGWKALGVTGRIYLSPEGINGQLVLPQNNASALAISFPHIFTSKNIFYGHLLPALEESEVDHLPFSQLTVKIRKQLVHDGFEGGPLDLQESGYSLPPELWHQKLLERNEMDDSSTLVLDVRNFYEHEIGRFDGATRIMVDTFRDTFDALDEILDQHEKEHDGQKPKEVMMYCTGGIRCEKVGAYLTQYKGISNVQKLHGGIVNYMRFLKEQRQAAMDARGHSDDAVEEEFSLFKGKNFVFDQRCVGELTESEEVTDDVLGRCSQCGESCNHHINCSNVMCGGLILQCSKCASNFLGACSEACKQEFIKMNAMTMKQQKEYRKQQATRWMPPIPNALSKHVSKRSRARNLHARHFTISRSLNKSIDDTELQNRYVYNQSSALTDDELLRKLREETTRTWPKAEQLVDEMQGKLLSFLVQTTQAQRVLEIGCFTGYSALCLANGLAFDGSLVTCDIDAATMQFAQTFFDQSLRASQITAVNQDGLEYLSSLPDQHQFDFIFVDANKRKYRAYYDFILEHNLLHPSGLLVFDNTLFRGRVAAFAGGLSSNKERIARSLAEFNSYVTQDPRTSQVVMPLWDGLTLVRLR</sequence>
<dbReference type="OrthoDB" id="10251242at2759"/>
<dbReference type="Proteomes" id="UP000052943">
    <property type="component" value="Unassembled WGS sequence"/>
</dbReference>
<dbReference type="PANTHER" id="PTHR43846:SF1">
    <property type="entry name" value="TRNA URIDINE(34) HYDROXYLASE"/>
    <property type="match status" value="1"/>
</dbReference>
<comment type="caution">
    <text evidence="6">The sequence shown here is derived from an EMBL/GenBank/DDBJ whole genome shotgun (WGS) entry which is preliminary data.</text>
</comment>
<dbReference type="SUPFAM" id="SSF53335">
    <property type="entry name" value="S-adenosyl-L-methionine-dependent methyltransferases"/>
    <property type="match status" value="1"/>
</dbReference>
<proteinExistence type="inferred from homology"/>
<dbReference type="InterPro" id="IPR022111">
    <property type="entry name" value="Rhodanese_C"/>
</dbReference>
<dbReference type="Gene3D" id="3.30.70.100">
    <property type="match status" value="1"/>
</dbReference>
<dbReference type="InterPro" id="IPR001763">
    <property type="entry name" value="Rhodanese-like_dom"/>
</dbReference>
<reference evidence="6 8" key="1">
    <citation type="submission" date="2015-11" db="EMBL/GenBank/DDBJ databases">
        <title>Genomes and virulence difference between two physiological races of Phytophthora nicotianae.</title>
        <authorList>
            <person name="Liu H."/>
            <person name="Ma X."/>
            <person name="Yu H."/>
            <person name="Fang D."/>
            <person name="Li Y."/>
            <person name="Wang X."/>
            <person name="Wang W."/>
            <person name="Dong Y."/>
            <person name="Xiao B."/>
        </authorList>
    </citation>
    <scope>NUCLEOTIDE SEQUENCE [LARGE SCALE GENOMIC DNA]</scope>
    <source>
        <strain evidence="6">Race 0</strain>
        <strain evidence="8">race 0</strain>
    </source>
</reference>
<evidence type="ECO:0000313" key="7">
    <source>
        <dbReference type="EMBL" id="KUF82673.1"/>
    </source>
</evidence>
<evidence type="ECO:0000256" key="1">
    <source>
        <dbReference type="ARBA" id="ARBA00022603"/>
    </source>
</evidence>
<dbReference type="OMA" id="HVNCANT"/>
<evidence type="ECO:0000259" key="5">
    <source>
        <dbReference type="PROSITE" id="PS50206"/>
    </source>
</evidence>
<name>A0A0W8C1P9_PHYNI</name>
<comment type="similarity">
    <text evidence="4">Belongs to the class I-like SAM-binding methyltransferase superfamily. Cation-dependent O-methyltransferase family.</text>
</comment>
<keyword evidence="3" id="KW-0949">S-adenosyl-L-methionine</keyword>
<dbReference type="Pfam" id="PF00581">
    <property type="entry name" value="Rhodanese"/>
    <property type="match status" value="1"/>
</dbReference>
<dbReference type="STRING" id="4790.A0A0W8C1P9"/>
<dbReference type="AlphaFoldDB" id="A0A0W8C1P9"/>
<dbReference type="PROSITE" id="PS50206">
    <property type="entry name" value="RHODANESE_3"/>
    <property type="match status" value="1"/>
</dbReference>
<dbReference type="Pfam" id="PF17773">
    <property type="entry name" value="UPF0176_N"/>
    <property type="match status" value="1"/>
</dbReference>
<dbReference type="SUPFAM" id="SSF52821">
    <property type="entry name" value="Rhodanese/Cell cycle control phosphatase"/>
    <property type="match status" value="1"/>
</dbReference>
<dbReference type="CDD" id="cd02440">
    <property type="entry name" value="AdoMet_MTases"/>
    <property type="match status" value="1"/>
</dbReference>
<organism evidence="6 8">
    <name type="scientific">Phytophthora nicotianae</name>
    <name type="common">Potato buckeye rot agent</name>
    <name type="synonym">Phytophthora parasitica</name>
    <dbReference type="NCBI Taxonomy" id="4792"/>
    <lineage>
        <taxon>Eukaryota</taxon>
        <taxon>Sar</taxon>
        <taxon>Stramenopiles</taxon>
        <taxon>Oomycota</taxon>
        <taxon>Peronosporomycetes</taxon>
        <taxon>Peronosporales</taxon>
        <taxon>Peronosporaceae</taxon>
        <taxon>Phytophthora</taxon>
    </lineage>
</organism>
<dbReference type="EMBL" id="LNFO01003555">
    <property type="protein sequence ID" value="KUF82673.1"/>
    <property type="molecule type" value="Genomic_DNA"/>
</dbReference>